<evidence type="ECO:0000313" key="2">
    <source>
        <dbReference type="EMBL" id="GAB95213.1"/>
    </source>
</evidence>
<keyword evidence="3" id="KW-1185">Reference proteome</keyword>
<protein>
    <recommendedName>
        <fullName evidence="4">Integral membrane protein</fullName>
    </recommendedName>
</protein>
<gene>
    <name evidence="2" type="ORF">KILIM_017_00580</name>
</gene>
<dbReference type="AlphaFoldDB" id="K6VGA4"/>
<evidence type="ECO:0000313" key="3">
    <source>
        <dbReference type="Proteomes" id="UP000008366"/>
    </source>
</evidence>
<keyword evidence="1" id="KW-0472">Membrane</keyword>
<dbReference type="RefSeq" id="WP_006591745.1">
    <property type="nucleotide sequence ID" value="NZ_BAHD01000017.1"/>
</dbReference>
<dbReference type="eggNOG" id="ENOG5032RMD">
    <property type="taxonomic scope" value="Bacteria"/>
</dbReference>
<dbReference type="EMBL" id="BAHD01000017">
    <property type="protein sequence ID" value="GAB95213.1"/>
    <property type="molecule type" value="Genomic_DNA"/>
</dbReference>
<evidence type="ECO:0000256" key="1">
    <source>
        <dbReference type="SAM" id="Phobius"/>
    </source>
</evidence>
<keyword evidence="1" id="KW-0812">Transmembrane</keyword>
<dbReference type="OrthoDB" id="25997at2"/>
<accession>K6VGA4</accession>
<proteinExistence type="predicted"/>
<name>K6VGA4_9MICO</name>
<feature type="transmembrane region" description="Helical" evidence="1">
    <location>
        <begin position="118"/>
        <end position="137"/>
    </location>
</feature>
<dbReference type="STRING" id="1184609.KILIM_017_00580"/>
<organism evidence="2 3">
    <name type="scientific">Kineosphaera limosa NBRC 100340</name>
    <dbReference type="NCBI Taxonomy" id="1184609"/>
    <lineage>
        <taxon>Bacteria</taxon>
        <taxon>Bacillati</taxon>
        <taxon>Actinomycetota</taxon>
        <taxon>Actinomycetes</taxon>
        <taxon>Micrococcales</taxon>
        <taxon>Dermatophilaceae</taxon>
        <taxon>Kineosphaera</taxon>
    </lineage>
</organism>
<sequence>MSEGTASVAHPEPSTTVPSGPGRLFTLLYGIFAVGATSRSAVQLIERASHAPVAYGLSALAALVYVVGFVLLLRWGHPGSRRAMRVLCLVELTGVLVVGTLSVARTDLFPDATVWSNFGMGYLFLPAILPILVLRWLKRTAPTA</sequence>
<dbReference type="Proteomes" id="UP000008366">
    <property type="component" value="Unassembled WGS sequence"/>
</dbReference>
<feature type="transmembrane region" description="Helical" evidence="1">
    <location>
        <begin position="54"/>
        <end position="74"/>
    </location>
</feature>
<comment type="caution">
    <text evidence="2">The sequence shown here is derived from an EMBL/GenBank/DDBJ whole genome shotgun (WGS) entry which is preliminary data.</text>
</comment>
<reference evidence="2 3" key="1">
    <citation type="submission" date="2012-08" db="EMBL/GenBank/DDBJ databases">
        <title>Whole genome shotgun sequence of Kineosphaera limosa NBRC 100340.</title>
        <authorList>
            <person name="Yoshida I."/>
            <person name="Isaki S."/>
            <person name="Hosoyama A."/>
            <person name="Tsuchikane K."/>
            <person name="Katsumata H."/>
            <person name="Ando Y."/>
            <person name="Ohji S."/>
            <person name="Hamada M."/>
            <person name="Tamura T."/>
            <person name="Yamazoe A."/>
            <person name="Yamazaki S."/>
            <person name="Fujita N."/>
        </authorList>
    </citation>
    <scope>NUCLEOTIDE SEQUENCE [LARGE SCALE GENOMIC DNA]</scope>
    <source>
        <strain evidence="2 3">NBRC 100340</strain>
    </source>
</reference>
<feature type="transmembrane region" description="Helical" evidence="1">
    <location>
        <begin position="86"/>
        <end position="106"/>
    </location>
</feature>
<keyword evidence="1" id="KW-1133">Transmembrane helix</keyword>
<evidence type="ECO:0008006" key="4">
    <source>
        <dbReference type="Google" id="ProtNLM"/>
    </source>
</evidence>